<feature type="region of interest" description="Disordered" evidence="1">
    <location>
        <begin position="1"/>
        <end position="22"/>
    </location>
</feature>
<organism evidence="2 3">
    <name type="scientific">Methylomonas rosea</name>
    <dbReference type="NCBI Taxonomy" id="2952227"/>
    <lineage>
        <taxon>Bacteria</taxon>
        <taxon>Pseudomonadati</taxon>
        <taxon>Pseudomonadota</taxon>
        <taxon>Gammaproteobacteria</taxon>
        <taxon>Methylococcales</taxon>
        <taxon>Methylococcaceae</taxon>
        <taxon>Methylomonas</taxon>
    </lineage>
</organism>
<gene>
    <name evidence="2" type="ORF">NP589_10005</name>
</gene>
<keyword evidence="3" id="KW-1185">Reference proteome</keyword>
<comment type="caution">
    <text evidence="2">The sequence shown here is derived from an EMBL/GenBank/DDBJ whole genome shotgun (WGS) entry which is preliminary data.</text>
</comment>
<protein>
    <submittedName>
        <fullName evidence="2">Uncharacterized protein</fullName>
    </submittedName>
</protein>
<reference evidence="2 3" key="1">
    <citation type="submission" date="2022-07" db="EMBL/GenBank/DDBJ databases">
        <title>Methylomonas rivi sp. nov., Methylomonas rosea sp. nov., Methylomonas aureus sp. nov. and Methylomonas subterranea sp. nov., four novel methanotrophs isolated from a freshwater creek and the deep terrestrial subsurface.</title>
        <authorList>
            <person name="Abin C."/>
            <person name="Sankaranarayanan K."/>
            <person name="Garner C."/>
            <person name="Sindelar R."/>
            <person name="Kotary K."/>
            <person name="Garner R."/>
            <person name="Barclay S."/>
            <person name="Lawson P."/>
            <person name="Krumholz L."/>
        </authorList>
    </citation>
    <scope>NUCLEOTIDE SEQUENCE [LARGE SCALE GENOMIC DNA]</scope>
    <source>
        <strain evidence="2 3">WSC-7</strain>
    </source>
</reference>
<evidence type="ECO:0000256" key="1">
    <source>
        <dbReference type="SAM" id="MobiDB-lite"/>
    </source>
</evidence>
<evidence type="ECO:0000313" key="2">
    <source>
        <dbReference type="EMBL" id="MCQ8117758.1"/>
    </source>
</evidence>
<accession>A0ABT1TT64</accession>
<name>A0ABT1TT64_9GAMM</name>
<proteinExistence type="predicted"/>
<dbReference type="EMBL" id="JANIBL010000027">
    <property type="protein sequence ID" value="MCQ8117758.1"/>
    <property type="molecule type" value="Genomic_DNA"/>
</dbReference>
<dbReference type="RefSeq" id="WP_256606850.1">
    <property type="nucleotide sequence ID" value="NZ_JANIBL010000027.1"/>
</dbReference>
<sequence length="59" mass="6763">MQNVRKNNGMAPSSSKKYHSLQTPCQRVIDHPDILDATKHTLREYHAELYPFAIKVAIV</sequence>
<dbReference type="Proteomes" id="UP001524570">
    <property type="component" value="Unassembled WGS sequence"/>
</dbReference>
<evidence type="ECO:0000313" key="3">
    <source>
        <dbReference type="Proteomes" id="UP001524570"/>
    </source>
</evidence>